<evidence type="ECO:0000256" key="3">
    <source>
        <dbReference type="SAM" id="SignalP"/>
    </source>
</evidence>
<evidence type="ECO:0000313" key="5">
    <source>
        <dbReference type="EMBL" id="CEM18293.1"/>
    </source>
</evidence>
<accession>A0A0G4FUL7</accession>
<protein>
    <recommendedName>
        <fullName evidence="4">Protein kinase domain-containing protein</fullName>
    </recommendedName>
</protein>
<evidence type="ECO:0000259" key="4">
    <source>
        <dbReference type="PROSITE" id="PS50011"/>
    </source>
</evidence>
<dbReference type="PhylomeDB" id="A0A0G4FUL7"/>
<feature type="signal peptide" evidence="3">
    <location>
        <begin position="1"/>
        <end position="22"/>
    </location>
</feature>
<dbReference type="EMBL" id="CDMZ01000628">
    <property type="protein sequence ID" value="CEM18293.1"/>
    <property type="molecule type" value="Genomic_DNA"/>
</dbReference>
<dbReference type="AlphaFoldDB" id="A0A0G4FUL7"/>
<evidence type="ECO:0000256" key="2">
    <source>
        <dbReference type="SAM" id="MobiDB-lite"/>
    </source>
</evidence>
<dbReference type="PANTHER" id="PTHR10566:SF128">
    <property type="entry name" value="UBIB DOMAIN CONTAINING KINASE"/>
    <property type="match status" value="1"/>
</dbReference>
<feature type="compositionally biased region" description="Basic and acidic residues" evidence="2">
    <location>
        <begin position="740"/>
        <end position="757"/>
    </location>
</feature>
<dbReference type="GO" id="GO:0004672">
    <property type="term" value="F:protein kinase activity"/>
    <property type="evidence" value="ECO:0007669"/>
    <property type="project" value="InterPro"/>
</dbReference>
<feature type="region of interest" description="Disordered" evidence="2">
    <location>
        <begin position="725"/>
        <end position="757"/>
    </location>
</feature>
<gene>
    <name evidence="5" type="ORF">Cvel_3747</name>
</gene>
<comment type="similarity">
    <text evidence="1">Belongs to the protein kinase superfamily. ADCK protein kinase family.</text>
</comment>
<dbReference type="CDD" id="cd05121">
    <property type="entry name" value="ABC1_ADCK3-like"/>
    <property type="match status" value="1"/>
</dbReference>
<evidence type="ECO:0000256" key="1">
    <source>
        <dbReference type="ARBA" id="ARBA00009670"/>
    </source>
</evidence>
<dbReference type="VEuPathDB" id="CryptoDB:Cvel_3747"/>
<name>A0A0G4FUL7_9ALVE</name>
<dbReference type="InterPro" id="IPR050154">
    <property type="entry name" value="UbiB_kinase"/>
</dbReference>
<feature type="chain" id="PRO_5005189091" description="Protein kinase domain-containing protein" evidence="3">
    <location>
        <begin position="23"/>
        <end position="757"/>
    </location>
</feature>
<keyword evidence="3" id="KW-0732">Signal</keyword>
<dbReference type="InterPro" id="IPR004147">
    <property type="entry name" value="ABC1_dom"/>
</dbReference>
<dbReference type="PROSITE" id="PS50011">
    <property type="entry name" value="PROTEIN_KINASE_DOM"/>
    <property type="match status" value="1"/>
</dbReference>
<dbReference type="InterPro" id="IPR000719">
    <property type="entry name" value="Prot_kinase_dom"/>
</dbReference>
<dbReference type="PANTHER" id="PTHR10566">
    <property type="entry name" value="CHAPERONE-ACTIVITY OF BC1 COMPLEX CABC1 -RELATED"/>
    <property type="match status" value="1"/>
</dbReference>
<sequence length="757" mass="84057">MRLSSKCLFAKLLYVLLGGIEAFRLDSSSWLPASARLRKSWLQDGRALPSLTKLKALPERESDGGGSRRLVKARELLDAAVMKGRGSEPMLEPSVPYDPTKAAELFSQRPLQVSKRQVELVTPLANFMARVILDIQSGREKENRRKRAQELLALISNLGPAIIKAGQALSSRPDLLPAEYLEELQKLQDRLPPFPTPQAFATIEEELGMTIDEIFSEIDSEPVAAASIGQVYKGRLRSNGQQVAVKVQRPGCEEQIGIDLFILRSYSQVFTGLLKAVRRDLDFVSVIDDFGRLIYGEIDYLLEANNAKKFNEIYALSSQNVTAPIVYEAFTTKKVLMMEWVEGFRLTDSAALERLGFDKTQLVNTLVECSFRQILDNGFFHADPHAGNLFVNKRGQLVYLDFGMMSYVKPNQRYSLIEAVAHLVNRDFDALATLYKRMGFIPVDQDTKPIVEALQDALPEVLGASVSELNFKNVINKLGDVMYKYPFSLPPFYIAIIRCLGVLEGLAIQVDSNFTIIRRAYPYIASLLLTDASPELKASLRQLSMPEGQLLWGRVESLLENALSLEKSQFDASMAASQLLDFLLDEDSKEVADQVVEKSVELADQLGVEFSDYIKEYTGAISGFGRVFQNVPSPLSLSLLGLVQARVLKADTDPEMGPLLLKAQQIARVLGANSSIDPKKLAKLISKVLRDPRAQALTQDLAIRISERAIARNFGVLLAQDRFGGRPSGGSVSPSTSFRQMDRERAEGKDTNPKPPS</sequence>
<dbReference type="SUPFAM" id="SSF56112">
    <property type="entry name" value="Protein kinase-like (PK-like)"/>
    <property type="match status" value="1"/>
</dbReference>
<proteinExistence type="inferred from homology"/>
<dbReference type="Pfam" id="PF03109">
    <property type="entry name" value="ABC1"/>
    <property type="match status" value="1"/>
</dbReference>
<reference evidence="5" key="1">
    <citation type="submission" date="2014-11" db="EMBL/GenBank/DDBJ databases">
        <authorList>
            <person name="Otto D Thomas"/>
            <person name="Naeem Raeece"/>
        </authorList>
    </citation>
    <scope>NUCLEOTIDE SEQUENCE</scope>
</reference>
<feature type="compositionally biased region" description="Low complexity" evidence="2">
    <location>
        <begin position="729"/>
        <end position="739"/>
    </location>
</feature>
<dbReference type="InterPro" id="IPR011009">
    <property type="entry name" value="Kinase-like_dom_sf"/>
</dbReference>
<dbReference type="GO" id="GO:0005524">
    <property type="term" value="F:ATP binding"/>
    <property type="evidence" value="ECO:0007669"/>
    <property type="project" value="InterPro"/>
</dbReference>
<feature type="domain" description="Protein kinase" evidence="4">
    <location>
        <begin position="217"/>
        <end position="551"/>
    </location>
</feature>
<dbReference type="Gene3D" id="1.10.510.10">
    <property type="entry name" value="Transferase(Phosphotransferase) domain 1"/>
    <property type="match status" value="1"/>
</dbReference>
<organism evidence="5">
    <name type="scientific">Chromera velia CCMP2878</name>
    <dbReference type="NCBI Taxonomy" id="1169474"/>
    <lineage>
        <taxon>Eukaryota</taxon>
        <taxon>Sar</taxon>
        <taxon>Alveolata</taxon>
        <taxon>Colpodellida</taxon>
        <taxon>Chromeraceae</taxon>
        <taxon>Chromera</taxon>
    </lineage>
</organism>